<dbReference type="EMBL" id="BAAAFA010000008">
    <property type="protein sequence ID" value="GAA0819383.1"/>
    <property type="molecule type" value="Genomic_DNA"/>
</dbReference>
<evidence type="ECO:0000313" key="3">
    <source>
        <dbReference type="Proteomes" id="UP001500021"/>
    </source>
</evidence>
<evidence type="ECO:0000256" key="1">
    <source>
        <dbReference type="SAM" id="SignalP"/>
    </source>
</evidence>
<evidence type="ECO:0008006" key="4">
    <source>
        <dbReference type="Google" id="ProtNLM"/>
    </source>
</evidence>
<name>A0ABP3WKW2_9GAMM</name>
<comment type="caution">
    <text evidence="2">The sequence shown here is derived from an EMBL/GenBank/DDBJ whole genome shotgun (WGS) entry which is preliminary data.</text>
</comment>
<sequence length="646" mass="72803">MNKLFNYNILILLLSLTLISCGGGSETDNSPDDISNQVILDSDGDGILDNDDAFPLNPERYLPNELPTVEIIKEDLDNNIIVLRTAVVDDYGDVSSYKWTQKTGSPLSLSDTDTSELTISYLDLKYDETFTFEVEITDHDKAVVNETLTLNLNAYKSIYIVTTDLIRNNLAAELAAFRTAIASDSQSDVSIISSPASALEIRTLLKNAFENSNLRGAIFIGDVPFVYNENTSSLSDHYYRALKCDYEETNQAHVKKAPRYYNLMENCHDSIWVSRILSHNTDSIVMIRDYLVKNVALRNNYEHFLPEMVRNEALGWETSRINEDKLDELLESYTSQHNIRVNRVNDVSAHEQKMNIINTLNSNYQLHKINVHGTPLLIAPQGSEKGDANYFYASSLQPSSTSPKVVEYESCSVGKFSEPNYLAAKTLFRGDTLLVSAFTSVVTISNTYDFEQRFTYNGLWLGKSFADMFLYNYMGTPGHYFGDPTIRLRQEPSSETRPNVILEDINYNEPFMHELTFNDVLEGESAELMLKIHNNGNGILNMTIKNATFTTVNGNRVPLAGMTGGFVFDFDDNDTSIGFTSTGYWDGTDDFSVTPNETVFIKLIFDPSFDNENLSEVDYSAIFKFMTNDPDTPIFKVRVKGSKVIN</sequence>
<keyword evidence="1" id="KW-0732">Signal</keyword>
<keyword evidence="3" id="KW-1185">Reference proteome</keyword>
<proteinExistence type="predicted"/>
<gene>
    <name evidence="2" type="ORF">GCM10009111_23310</name>
</gene>
<dbReference type="Gene3D" id="2.60.40.3010">
    <property type="match status" value="1"/>
</dbReference>
<accession>A0ABP3WKW2</accession>
<dbReference type="RefSeq" id="WP_343817636.1">
    <property type="nucleotide sequence ID" value="NZ_BAAAFA010000008.1"/>
</dbReference>
<dbReference type="InterPro" id="IPR013783">
    <property type="entry name" value="Ig-like_fold"/>
</dbReference>
<feature type="signal peptide" evidence="1">
    <location>
        <begin position="1"/>
        <end position="22"/>
    </location>
</feature>
<evidence type="ECO:0000313" key="2">
    <source>
        <dbReference type="EMBL" id="GAA0819383.1"/>
    </source>
</evidence>
<dbReference type="Pfam" id="PF22352">
    <property type="entry name" value="K319L-like_PKD"/>
    <property type="match status" value="1"/>
</dbReference>
<organism evidence="2 3">
    <name type="scientific">Colwellia asteriadis</name>
    <dbReference type="NCBI Taxonomy" id="517723"/>
    <lineage>
        <taxon>Bacteria</taxon>
        <taxon>Pseudomonadati</taxon>
        <taxon>Pseudomonadota</taxon>
        <taxon>Gammaproteobacteria</taxon>
        <taxon>Alteromonadales</taxon>
        <taxon>Colwelliaceae</taxon>
        <taxon>Colwellia</taxon>
    </lineage>
</organism>
<dbReference type="Proteomes" id="UP001500021">
    <property type="component" value="Unassembled WGS sequence"/>
</dbReference>
<dbReference type="Gene3D" id="2.60.40.10">
    <property type="entry name" value="Immunoglobulins"/>
    <property type="match status" value="1"/>
</dbReference>
<reference evidence="3" key="1">
    <citation type="journal article" date="2019" name="Int. J. Syst. Evol. Microbiol.">
        <title>The Global Catalogue of Microorganisms (GCM) 10K type strain sequencing project: providing services to taxonomists for standard genome sequencing and annotation.</title>
        <authorList>
            <consortium name="The Broad Institute Genomics Platform"/>
            <consortium name="The Broad Institute Genome Sequencing Center for Infectious Disease"/>
            <person name="Wu L."/>
            <person name="Ma J."/>
        </authorList>
    </citation>
    <scope>NUCLEOTIDE SEQUENCE [LARGE SCALE GENOMIC DNA]</scope>
    <source>
        <strain evidence="3">JCM 15608</strain>
    </source>
</reference>
<dbReference type="PROSITE" id="PS51257">
    <property type="entry name" value="PROKAR_LIPOPROTEIN"/>
    <property type="match status" value="1"/>
</dbReference>
<protein>
    <recommendedName>
        <fullName evidence="4">Gingipain domain-containing protein</fullName>
    </recommendedName>
</protein>
<feature type="chain" id="PRO_5047004537" description="Gingipain domain-containing protein" evidence="1">
    <location>
        <begin position="23"/>
        <end position="646"/>
    </location>
</feature>